<organism evidence="15 16">
    <name type="scientific">Haemaphysalis longicornis</name>
    <name type="common">Bush tick</name>
    <dbReference type="NCBI Taxonomy" id="44386"/>
    <lineage>
        <taxon>Eukaryota</taxon>
        <taxon>Metazoa</taxon>
        <taxon>Ecdysozoa</taxon>
        <taxon>Arthropoda</taxon>
        <taxon>Chelicerata</taxon>
        <taxon>Arachnida</taxon>
        <taxon>Acari</taxon>
        <taxon>Parasitiformes</taxon>
        <taxon>Ixodida</taxon>
        <taxon>Ixodoidea</taxon>
        <taxon>Ixodidae</taxon>
        <taxon>Haemaphysalinae</taxon>
        <taxon>Haemaphysalis</taxon>
    </lineage>
</organism>
<keyword evidence="13" id="KW-0472">Membrane</keyword>
<protein>
    <recommendedName>
        <fullName evidence="17">Cytochrome P450</fullName>
    </recommendedName>
</protein>
<dbReference type="InterPro" id="IPR002403">
    <property type="entry name" value="Cyt_P450_E_grp-IV"/>
</dbReference>
<keyword evidence="7 14" id="KW-0479">Metal-binding</keyword>
<evidence type="ECO:0000256" key="11">
    <source>
        <dbReference type="ARBA" id="ARBA00023004"/>
    </source>
</evidence>
<dbReference type="GO" id="GO:0004497">
    <property type="term" value="F:monooxygenase activity"/>
    <property type="evidence" value="ECO:0007669"/>
    <property type="project" value="UniProtKB-KW"/>
</dbReference>
<dbReference type="PANTHER" id="PTHR24292:SF102">
    <property type="entry name" value="CYTOCHROME P450 FAMILY-RELATED"/>
    <property type="match status" value="1"/>
</dbReference>
<dbReference type="SUPFAM" id="SSF48264">
    <property type="entry name" value="Cytochrome P450"/>
    <property type="match status" value="1"/>
</dbReference>
<dbReference type="EMBL" id="JABSTR010000010">
    <property type="protein sequence ID" value="KAH9379906.1"/>
    <property type="molecule type" value="Genomic_DNA"/>
</dbReference>
<dbReference type="OrthoDB" id="6501435at2759"/>
<dbReference type="InterPro" id="IPR050476">
    <property type="entry name" value="Insect_CytP450_Detox"/>
</dbReference>
<keyword evidence="6 14" id="KW-0349">Heme</keyword>
<dbReference type="GO" id="GO:0005789">
    <property type="term" value="C:endoplasmic reticulum membrane"/>
    <property type="evidence" value="ECO:0007669"/>
    <property type="project" value="UniProtKB-SubCell"/>
</dbReference>
<evidence type="ECO:0000256" key="6">
    <source>
        <dbReference type="ARBA" id="ARBA00022617"/>
    </source>
</evidence>
<evidence type="ECO:0000256" key="13">
    <source>
        <dbReference type="ARBA" id="ARBA00023136"/>
    </source>
</evidence>
<evidence type="ECO:0000256" key="10">
    <source>
        <dbReference type="ARBA" id="ARBA00023002"/>
    </source>
</evidence>
<sequence length="175" mass="19331">MSVSHTRKLRELGFDEVRQLKRLDMVTKEGLRLYPPVPVTLVRQCVEDTTVCGQFVPAGMAVAACPWLIHHDAHIWPNPELFLPERFADSSTESKKGAFLPLGLGPRKCIGEELGLLAVKSALLRLLQCCTLTLKDENARPVRALSRALTLVPESGIYITVHPKTPEADVGLKVN</sequence>
<dbReference type="GO" id="GO:0016705">
    <property type="term" value="F:oxidoreductase activity, acting on paired donors, with incorporation or reduction of molecular oxygen"/>
    <property type="evidence" value="ECO:0007669"/>
    <property type="project" value="InterPro"/>
</dbReference>
<keyword evidence="8" id="KW-0256">Endoplasmic reticulum</keyword>
<gene>
    <name evidence="15" type="ORF">HPB48_000998</name>
</gene>
<evidence type="ECO:0000256" key="1">
    <source>
        <dbReference type="ARBA" id="ARBA00001971"/>
    </source>
</evidence>
<keyword evidence="9" id="KW-0492">Microsome</keyword>
<dbReference type="Gene3D" id="1.10.630.10">
    <property type="entry name" value="Cytochrome P450"/>
    <property type="match status" value="1"/>
</dbReference>
<evidence type="ECO:0008006" key="17">
    <source>
        <dbReference type="Google" id="ProtNLM"/>
    </source>
</evidence>
<comment type="function">
    <text evidence="2">May be involved in the metabolism of insect hormones and in the breakdown of synthetic insecticides.</text>
</comment>
<evidence type="ECO:0000256" key="12">
    <source>
        <dbReference type="ARBA" id="ARBA00023033"/>
    </source>
</evidence>
<dbReference type="OMA" id="WGQEVEL"/>
<dbReference type="PRINTS" id="PR00465">
    <property type="entry name" value="EP450IV"/>
</dbReference>
<dbReference type="AlphaFoldDB" id="A0A9J6GWK2"/>
<evidence type="ECO:0000256" key="2">
    <source>
        <dbReference type="ARBA" id="ARBA00003690"/>
    </source>
</evidence>
<comment type="similarity">
    <text evidence="5">Belongs to the cytochrome P450 family.</text>
</comment>
<keyword evidence="16" id="KW-1185">Reference proteome</keyword>
<evidence type="ECO:0000256" key="5">
    <source>
        <dbReference type="ARBA" id="ARBA00010617"/>
    </source>
</evidence>
<dbReference type="InterPro" id="IPR001128">
    <property type="entry name" value="Cyt_P450"/>
</dbReference>
<evidence type="ECO:0000256" key="9">
    <source>
        <dbReference type="ARBA" id="ARBA00022848"/>
    </source>
</evidence>
<evidence type="ECO:0000256" key="7">
    <source>
        <dbReference type="ARBA" id="ARBA00022723"/>
    </source>
</evidence>
<accession>A0A9J6GWK2</accession>
<name>A0A9J6GWK2_HAELO</name>
<dbReference type="InterPro" id="IPR036396">
    <property type="entry name" value="Cyt_P450_sf"/>
</dbReference>
<evidence type="ECO:0000256" key="3">
    <source>
        <dbReference type="ARBA" id="ARBA00004174"/>
    </source>
</evidence>
<dbReference type="VEuPathDB" id="VectorBase:HLOH_057300"/>
<comment type="subcellular location">
    <subcellularLocation>
        <location evidence="4">Endoplasmic reticulum membrane</location>
        <topology evidence="4">Peripheral membrane protein</topology>
    </subcellularLocation>
    <subcellularLocation>
        <location evidence="3">Microsome membrane</location>
        <topology evidence="3">Peripheral membrane protein</topology>
    </subcellularLocation>
</comment>
<evidence type="ECO:0000313" key="15">
    <source>
        <dbReference type="EMBL" id="KAH9379906.1"/>
    </source>
</evidence>
<comment type="cofactor">
    <cofactor evidence="1 14">
        <name>heme</name>
        <dbReference type="ChEBI" id="CHEBI:30413"/>
    </cofactor>
</comment>
<evidence type="ECO:0000256" key="4">
    <source>
        <dbReference type="ARBA" id="ARBA00004406"/>
    </source>
</evidence>
<dbReference type="GO" id="GO:0020037">
    <property type="term" value="F:heme binding"/>
    <property type="evidence" value="ECO:0007669"/>
    <property type="project" value="InterPro"/>
</dbReference>
<keyword evidence="11 14" id="KW-0408">Iron</keyword>
<proteinExistence type="inferred from homology"/>
<evidence type="ECO:0000313" key="16">
    <source>
        <dbReference type="Proteomes" id="UP000821853"/>
    </source>
</evidence>
<evidence type="ECO:0000256" key="8">
    <source>
        <dbReference type="ARBA" id="ARBA00022824"/>
    </source>
</evidence>
<dbReference type="Pfam" id="PF00067">
    <property type="entry name" value="p450"/>
    <property type="match status" value="1"/>
</dbReference>
<evidence type="ECO:0000256" key="14">
    <source>
        <dbReference type="PIRSR" id="PIRSR602403-1"/>
    </source>
</evidence>
<keyword evidence="12" id="KW-0503">Monooxygenase</keyword>
<keyword evidence="10" id="KW-0560">Oxidoreductase</keyword>
<dbReference type="PANTHER" id="PTHR24292">
    <property type="entry name" value="CYTOCHROME P450"/>
    <property type="match status" value="1"/>
</dbReference>
<dbReference type="Proteomes" id="UP000821853">
    <property type="component" value="Chromosome 8"/>
</dbReference>
<dbReference type="GO" id="GO:0005506">
    <property type="term" value="F:iron ion binding"/>
    <property type="evidence" value="ECO:0007669"/>
    <property type="project" value="InterPro"/>
</dbReference>
<comment type="caution">
    <text evidence="15">The sequence shown here is derived from an EMBL/GenBank/DDBJ whole genome shotgun (WGS) entry which is preliminary data.</text>
</comment>
<feature type="binding site" description="axial binding residue" evidence="14">
    <location>
        <position position="109"/>
    </location>
    <ligand>
        <name>heme</name>
        <dbReference type="ChEBI" id="CHEBI:30413"/>
    </ligand>
    <ligandPart>
        <name>Fe</name>
        <dbReference type="ChEBI" id="CHEBI:18248"/>
    </ligandPart>
</feature>
<reference evidence="15 16" key="1">
    <citation type="journal article" date="2020" name="Cell">
        <title>Large-Scale Comparative Analyses of Tick Genomes Elucidate Their Genetic Diversity and Vector Capacities.</title>
        <authorList>
            <consortium name="Tick Genome and Microbiome Consortium (TIGMIC)"/>
            <person name="Jia N."/>
            <person name="Wang J."/>
            <person name="Shi W."/>
            <person name="Du L."/>
            <person name="Sun Y."/>
            <person name="Zhan W."/>
            <person name="Jiang J.F."/>
            <person name="Wang Q."/>
            <person name="Zhang B."/>
            <person name="Ji P."/>
            <person name="Bell-Sakyi L."/>
            <person name="Cui X.M."/>
            <person name="Yuan T.T."/>
            <person name="Jiang B.G."/>
            <person name="Yang W.F."/>
            <person name="Lam T.T."/>
            <person name="Chang Q.C."/>
            <person name="Ding S.J."/>
            <person name="Wang X.J."/>
            <person name="Zhu J.G."/>
            <person name="Ruan X.D."/>
            <person name="Zhao L."/>
            <person name="Wei J.T."/>
            <person name="Ye R.Z."/>
            <person name="Que T.C."/>
            <person name="Du C.H."/>
            <person name="Zhou Y.H."/>
            <person name="Cheng J.X."/>
            <person name="Dai P.F."/>
            <person name="Guo W.B."/>
            <person name="Han X.H."/>
            <person name="Huang E.J."/>
            <person name="Li L.F."/>
            <person name="Wei W."/>
            <person name="Gao Y.C."/>
            <person name="Liu J.Z."/>
            <person name="Shao H.Z."/>
            <person name="Wang X."/>
            <person name="Wang C.C."/>
            <person name="Yang T.C."/>
            <person name="Huo Q.B."/>
            <person name="Li W."/>
            <person name="Chen H.Y."/>
            <person name="Chen S.E."/>
            <person name="Zhou L.G."/>
            <person name="Ni X.B."/>
            <person name="Tian J.H."/>
            <person name="Sheng Y."/>
            <person name="Liu T."/>
            <person name="Pan Y.S."/>
            <person name="Xia L.Y."/>
            <person name="Li J."/>
            <person name="Zhao F."/>
            <person name="Cao W.C."/>
        </authorList>
    </citation>
    <scope>NUCLEOTIDE SEQUENCE [LARGE SCALE GENOMIC DNA]</scope>
    <source>
        <strain evidence="15">HaeL-2018</strain>
    </source>
</reference>